<accession>A0A6J7L7E6</accession>
<protein>
    <submittedName>
        <fullName evidence="2">Unannotated protein</fullName>
    </submittedName>
</protein>
<gene>
    <name evidence="1" type="ORF">UFOPK2139_00358</name>
    <name evidence="2" type="ORF">UFOPK3883_00552</name>
</gene>
<name>A0A6J7L7E6_9ZZZZ</name>
<dbReference type="EMBL" id="CAFBNV010000033">
    <property type="protein sequence ID" value="CAB4964176.1"/>
    <property type="molecule type" value="Genomic_DNA"/>
</dbReference>
<organism evidence="2">
    <name type="scientific">freshwater metagenome</name>
    <dbReference type="NCBI Taxonomy" id="449393"/>
    <lineage>
        <taxon>unclassified sequences</taxon>
        <taxon>metagenomes</taxon>
        <taxon>ecological metagenomes</taxon>
    </lineage>
</organism>
<reference evidence="2" key="1">
    <citation type="submission" date="2020-05" db="EMBL/GenBank/DDBJ databases">
        <authorList>
            <person name="Chiriac C."/>
            <person name="Salcher M."/>
            <person name="Ghai R."/>
            <person name="Kavagutti S V."/>
        </authorList>
    </citation>
    <scope>NUCLEOTIDE SEQUENCE</scope>
</reference>
<dbReference type="AlphaFoldDB" id="A0A6J7L7E6"/>
<evidence type="ECO:0000313" key="2">
    <source>
        <dbReference type="EMBL" id="CAB4964176.1"/>
    </source>
</evidence>
<proteinExistence type="predicted"/>
<evidence type="ECO:0000313" key="1">
    <source>
        <dbReference type="EMBL" id="CAB4633003.1"/>
    </source>
</evidence>
<dbReference type="EMBL" id="CAEZVR010000057">
    <property type="protein sequence ID" value="CAB4633003.1"/>
    <property type="molecule type" value="Genomic_DNA"/>
</dbReference>
<sequence length="137" mass="15055">MSAESIFDVFLNPNEIVVTSKTFSSNGRFRASPWTNLISLCRLRPVSIMPDEKSKAITSAPASTSGRVEEPVPAAISNIFNPGFGPIIEVTTLRQALVRPRLNKSFKKSYRLATPSNIFETSSGSLFRFARATPLFS</sequence>